<evidence type="ECO:0000313" key="3">
    <source>
        <dbReference type="Proteomes" id="UP000003558"/>
    </source>
</evidence>
<feature type="compositionally biased region" description="Low complexity" evidence="1">
    <location>
        <begin position="75"/>
        <end position="85"/>
    </location>
</feature>
<name>F9VZU1_9ACTN</name>
<gene>
    <name evidence="2" type="ORF">GOALK_097_01580</name>
</gene>
<organism evidence="2 3">
    <name type="scientific">Gordonia alkanivorans NBRC 16433</name>
    <dbReference type="NCBI Taxonomy" id="1027371"/>
    <lineage>
        <taxon>Bacteria</taxon>
        <taxon>Bacillati</taxon>
        <taxon>Actinomycetota</taxon>
        <taxon>Actinomycetes</taxon>
        <taxon>Mycobacteriales</taxon>
        <taxon>Gordoniaceae</taxon>
        <taxon>Gordonia</taxon>
    </lineage>
</organism>
<accession>F9VZU1</accession>
<dbReference type="AlphaFoldDB" id="F9VZU1"/>
<comment type="caution">
    <text evidence="2">The sequence shown here is derived from an EMBL/GenBank/DDBJ whole genome shotgun (WGS) entry which is preliminary data.</text>
</comment>
<feature type="compositionally biased region" description="Low complexity" evidence="1">
    <location>
        <begin position="46"/>
        <end position="67"/>
    </location>
</feature>
<feature type="compositionally biased region" description="Pro residues" evidence="1">
    <location>
        <begin position="101"/>
        <end position="131"/>
    </location>
</feature>
<proteinExistence type="predicted"/>
<evidence type="ECO:0000313" key="2">
    <source>
        <dbReference type="EMBL" id="GAA14130.1"/>
    </source>
</evidence>
<evidence type="ECO:0000256" key="1">
    <source>
        <dbReference type="SAM" id="MobiDB-lite"/>
    </source>
</evidence>
<sequence length="159" mass="15509">MESEEDSGSGSVSSAGGGTAGSPADDPSLWAGGSVNCGRVSFSATGPEGSLVESPGSESGVVPVSVPDAGPLSAESPSPDLVLPDPESPPPEPLPLESLPPELPLSLPPEPLPPESPPLESPPLESPPPESSPELGASTLCDAPPNGLGSAVAGAWPPE</sequence>
<feature type="region of interest" description="Disordered" evidence="1">
    <location>
        <begin position="1"/>
        <end position="159"/>
    </location>
</feature>
<reference evidence="2 3" key="1">
    <citation type="submission" date="2011-05" db="EMBL/GenBank/DDBJ databases">
        <title>Whole genome shotgun sequence of Gordonia alkanivorans NBRC 16433.</title>
        <authorList>
            <person name="Hosoyama A."/>
            <person name="Nakamura S."/>
            <person name="Takarada H."/>
            <person name="Tsuchikane K."/>
            <person name="Yamazaki S."/>
            <person name="Fujita N."/>
        </authorList>
    </citation>
    <scope>NUCLEOTIDE SEQUENCE [LARGE SCALE GENOMIC DNA]</scope>
    <source>
        <strain evidence="2 3">NBRC 16433</strain>
    </source>
</reference>
<dbReference type="Proteomes" id="UP000003558">
    <property type="component" value="Unassembled WGS sequence"/>
</dbReference>
<dbReference type="EMBL" id="BACI01000097">
    <property type="protein sequence ID" value="GAA14130.1"/>
    <property type="molecule type" value="Genomic_DNA"/>
</dbReference>
<protein>
    <submittedName>
        <fullName evidence="2">Uncharacterized protein</fullName>
    </submittedName>
</protein>